<protein>
    <submittedName>
        <fullName evidence="7">Simple sugar transport system ATP-binding protein</fullName>
    </submittedName>
</protein>
<dbReference type="PROSITE" id="PS50893">
    <property type="entry name" value="ABC_TRANSPORTER_2"/>
    <property type="match status" value="2"/>
</dbReference>
<evidence type="ECO:0000256" key="4">
    <source>
        <dbReference type="ARBA" id="ARBA00022741"/>
    </source>
</evidence>
<feature type="domain" description="ABC transporter" evidence="6">
    <location>
        <begin position="5"/>
        <end position="244"/>
    </location>
</feature>
<dbReference type="PANTHER" id="PTHR43790:SF9">
    <property type="entry name" value="GALACTOFURANOSE TRANSPORTER ATP-BINDING PROTEIN YTFR"/>
    <property type="match status" value="1"/>
</dbReference>
<dbReference type="SMART" id="SM00382">
    <property type="entry name" value="AAA"/>
    <property type="match status" value="2"/>
</dbReference>
<dbReference type="EMBL" id="JACHOO010000008">
    <property type="protein sequence ID" value="MBB5754403.1"/>
    <property type="molecule type" value="Genomic_DNA"/>
</dbReference>
<organism evidence="7 8">
    <name type="scientific">Prosthecomicrobium pneumaticum</name>
    <dbReference type="NCBI Taxonomy" id="81895"/>
    <lineage>
        <taxon>Bacteria</taxon>
        <taxon>Pseudomonadati</taxon>
        <taxon>Pseudomonadota</taxon>
        <taxon>Alphaproteobacteria</taxon>
        <taxon>Hyphomicrobiales</taxon>
        <taxon>Kaistiaceae</taxon>
        <taxon>Prosthecomicrobium</taxon>
    </lineage>
</organism>
<feature type="domain" description="ABC transporter" evidence="6">
    <location>
        <begin position="254"/>
        <end position="498"/>
    </location>
</feature>
<dbReference type="CDD" id="cd03216">
    <property type="entry name" value="ABC_Carb_Monos_I"/>
    <property type="match status" value="1"/>
</dbReference>
<dbReference type="RefSeq" id="WP_183857851.1">
    <property type="nucleotide sequence ID" value="NZ_JACHOO010000008.1"/>
</dbReference>
<gene>
    <name evidence="7" type="ORF">GGQ63_003489</name>
</gene>
<sequence length="502" mass="52145">MTAVVAAAGIEKRFGATRALAGADLAIERGEIVALMGANGAGKSTLVKILSGSLAPDAGTITLDGRPVAFAAPREAKRAGIATVHQATEQAGAAGLTVAENLLLDELCAPGGRLFTSPGAIRRRAAAIAATIGLDLPLDRDFADLRPAERQLIAIARAVAAKAAVLILDEPTSSLAAGEAERLFAILGRLREAGIAILYISHRLGDLAAIADRAVVLRGGVAVGEFRRPIDFRAAVAAMIGRPFEAPARADATLRRPVVLSARDVVLVPGARPFHLTLRLGEVVAITGALGSGKSRLLSTLYGLARPVSGTVALDGRSWAPGRPSEAIAGGVFMVAEDRRRSSLLPPEIPGATIAGTIAFPHLGRWFPLGVLRPARERRAAVEAIARLGIKARGPDDTLDQLSGGNQQKVVLARWQAEPSRLLLLDEPFQGVDVGARADLITAIRGSGTTTLIATSDAEEALEVADRILVMRDHTLFETEAEDAALIAAVGEVERAEGAASA</sequence>
<evidence type="ECO:0000256" key="1">
    <source>
        <dbReference type="ARBA" id="ARBA00022448"/>
    </source>
</evidence>
<evidence type="ECO:0000313" key="8">
    <source>
        <dbReference type="Proteomes" id="UP000523821"/>
    </source>
</evidence>
<evidence type="ECO:0000256" key="5">
    <source>
        <dbReference type="ARBA" id="ARBA00022840"/>
    </source>
</evidence>
<keyword evidence="1" id="KW-0813">Transport</keyword>
<dbReference type="AlphaFoldDB" id="A0A7W9L3B7"/>
<dbReference type="Pfam" id="PF00005">
    <property type="entry name" value="ABC_tran"/>
    <property type="match status" value="2"/>
</dbReference>
<dbReference type="InterPro" id="IPR027417">
    <property type="entry name" value="P-loop_NTPase"/>
</dbReference>
<dbReference type="InterPro" id="IPR003439">
    <property type="entry name" value="ABC_transporter-like_ATP-bd"/>
</dbReference>
<dbReference type="Gene3D" id="3.40.50.300">
    <property type="entry name" value="P-loop containing nucleotide triphosphate hydrolases"/>
    <property type="match status" value="2"/>
</dbReference>
<comment type="caution">
    <text evidence="7">The sequence shown here is derived from an EMBL/GenBank/DDBJ whole genome shotgun (WGS) entry which is preliminary data.</text>
</comment>
<dbReference type="GO" id="GO:0005524">
    <property type="term" value="F:ATP binding"/>
    <property type="evidence" value="ECO:0007669"/>
    <property type="project" value="UniProtKB-KW"/>
</dbReference>
<name>A0A7W9L3B7_9HYPH</name>
<dbReference type="CDD" id="cd03215">
    <property type="entry name" value="ABC_Carb_Monos_II"/>
    <property type="match status" value="1"/>
</dbReference>
<dbReference type="SUPFAM" id="SSF52540">
    <property type="entry name" value="P-loop containing nucleoside triphosphate hydrolases"/>
    <property type="match status" value="2"/>
</dbReference>
<dbReference type="PANTHER" id="PTHR43790">
    <property type="entry name" value="CARBOHYDRATE TRANSPORT ATP-BINDING PROTEIN MG119-RELATED"/>
    <property type="match status" value="1"/>
</dbReference>
<keyword evidence="2 7" id="KW-0762">Sugar transport</keyword>
<evidence type="ECO:0000259" key="6">
    <source>
        <dbReference type="PROSITE" id="PS50893"/>
    </source>
</evidence>
<dbReference type="InterPro" id="IPR003593">
    <property type="entry name" value="AAA+_ATPase"/>
</dbReference>
<evidence type="ECO:0000256" key="2">
    <source>
        <dbReference type="ARBA" id="ARBA00022597"/>
    </source>
</evidence>
<keyword evidence="3" id="KW-0677">Repeat</keyword>
<keyword evidence="5 7" id="KW-0067">ATP-binding</keyword>
<dbReference type="GO" id="GO:0016887">
    <property type="term" value="F:ATP hydrolysis activity"/>
    <property type="evidence" value="ECO:0007669"/>
    <property type="project" value="InterPro"/>
</dbReference>
<keyword evidence="4" id="KW-0547">Nucleotide-binding</keyword>
<evidence type="ECO:0000313" key="7">
    <source>
        <dbReference type="EMBL" id="MBB5754403.1"/>
    </source>
</evidence>
<dbReference type="InterPro" id="IPR050107">
    <property type="entry name" value="ABC_carbohydrate_import_ATPase"/>
</dbReference>
<accession>A0A7W9L3B7</accession>
<reference evidence="7 8" key="1">
    <citation type="submission" date="2020-08" db="EMBL/GenBank/DDBJ databases">
        <title>Genomic Encyclopedia of Type Strains, Phase IV (KMG-IV): sequencing the most valuable type-strain genomes for metagenomic binning, comparative biology and taxonomic classification.</title>
        <authorList>
            <person name="Goeker M."/>
        </authorList>
    </citation>
    <scope>NUCLEOTIDE SEQUENCE [LARGE SCALE GENOMIC DNA]</scope>
    <source>
        <strain evidence="7 8">DSM 16268</strain>
    </source>
</reference>
<keyword evidence="8" id="KW-1185">Reference proteome</keyword>
<evidence type="ECO:0000256" key="3">
    <source>
        <dbReference type="ARBA" id="ARBA00022737"/>
    </source>
</evidence>
<dbReference type="Proteomes" id="UP000523821">
    <property type="component" value="Unassembled WGS sequence"/>
</dbReference>
<proteinExistence type="predicted"/>